<sequence length="34" mass="4259">RDIKNRLREINFPDRKLELFTREVLELARARFKD</sequence>
<reference evidence="1" key="1">
    <citation type="journal article" date="2014" name="Front. Microbiol.">
        <title>High frequency of phylogenetically diverse reductive dehalogenase-homologous genes in deep subseafloor sedimentary metagenomes.</title>
        <authorList>
            <person name="Kawai M."/>
            <person name="Futagami T."/>
            <person name="Toyoda A."/>
            <person name="Takaki Y."/>
            <person name="Nishi S."/>
            <person name="Hori S."/>
            <person name="Arai W."/>
            <person name="Tsubouchi T."/>
            <person name="Morono Y."/>
            <person name="Uchiyama I."/>
            <person name="Ito T."/>
            <person name="Fujiyama A."/>
            <person name="Inagaki F."/>
            <person name="Takami H."/>
        </authorList>
    </citation>
    <scope>NUCLEOTIDE SEQUENCE</scope>
    <source>
        <strain evidence="1">Expedition CK06-06</strain>
    </source>
</reference>
<evidence type="ECO:0000313" key="1">
    <source>
        <dbReference type="EMBL" id="GAI66558.1"/>
    </source>
</evidence>
<name>X1QED6_9ZZZZ</name>
<gene>
    <name evidence="1" type="ORF">S12H4_10924</name>
</gene>
<dbReference type="AlphaFoldDB" id="X1QED6"/>
<proteinExistence type="predicted"/>
<protein>
    <submittedName>
        <fullName evidence="1">Uncharacterized protein</fullName>
    </submittedName>
</protein>
<comment type="caution">
    <text evidence="1">The sequence shown here is derived from an EMBL/GenBank/DDBJ whole genome shotgun (WGS) entry which is preliminary data.</text>
</comment>
<dbReference type="EMBL" id="BARW01004786">
    <property type="protein sequence ID" value="GAI66558.1"/>
    <property type="molecule type" value="Genomic_DNA"/>
</dbReference>
<organism evidence="1">
    <name type="scientific">marine sediment metagenome</name>
    <dbReference type="NCBI Taxonomy" id="412755"/>
    <lineage>
        <taxon>unclassified sequences</taxon>
        <taxon>metagenomes</taxon>
        <taxon>ecological metagenomes</taxon>
    </lineage>
</organism>
<feature type="non-terminal residue" evidence="1">
    <location>
        <position position="1"/>
    </location>
</feature>
<accession>X1QED6</accession>